<evidence type="ECO:0000256" key="1">
    <source>
        <dbReference type="SAM" id="MobiDB-lite"/>
    </source>
</evidence>
<dbReference type="SUPFAM" id="SSF52317">
    <property type="entry name" value="Class I glutamine amidotransferase-like"/>
    <property type="match status" value="1"/>
</dbReference>
<proteinExistence type="predicted"/>
<dbReference type="Gene3D" id="2.60.40.1260">
    <property type="entry name" value="Lamin Tail domain"/>
    <property type="match status" value="1"/>
</dbReference>
<comment type="caution">
    <text evidence="3">The sequence shown here is derived from an EMBL/GenBank/DDBJ whole genome shotgun (WGS) entry which is preliminary data.</text>
</comment>
<dbReference type="HOGENOM" id="CLU_040156_0_0_3"/>
<accession>I4IMT5</accession>
<dbReference type="PROSITE" id="PS51841">
    <property type="entry name" value="LTD"/>
    <property type="match status" value="1"/>
</dbReference>
<evidence type="ECO:0000313" key="3">
    <source>
        <dbReference type="EMBL" id="CCI35609.1"/>
    </source>
</evidence>
<organism evidence="3 4">
    <name type="scientific">Microcystis aeruginosa PCC 9701</name>
    <dbReference type="NCBI Taxonomy" id="721123"/>
    <lineage>
        <taxon>Bacteria</taxon>
        <taxon>Bacillati</taxon>
        <taxon>Cyanobacteriota</taxon>
        <taxon>Cyanophyceae</taxon>
        <taxon>Oscillatoriophycideae</taxon>
        <taxon>Chroococcales</taxon>
        <taxon>Microcystaceae</taxon>
        <taxon>Microcystis</taxon>
    </lineage>
</organism>
<reference evidence="3 4" key="1">
    <citation type="submission" date="2012-04" db="EMBL/GenBank/DDBJ databases">
        <authorList>
            <person name="Genoscope - CEA"/>
        </authorList>
    </citation>
    <scope>NUCLEOTIDE SEQUENCE [LARGE SCALE GENOMIC DNA]</scope>
    <source>
        <strain evidence="3 4">9701</strain>
    </source>
</reference>
<dbReference type="Pfam" id="PF00932">
    <property type="entry name" value="LTD"/>
    <property type="match status" value="1"/>
</dbReference>
<protein>
    <recommendedName>
        <fullName evidence="2">LTD domain-containing protein</fullName>
    </recommendedName>
</protein>
<name>I4IMT5_MICAE</name>
<gene>
    <name evidence="3" type="ORF">MICAK_1760003</name>
</gene>
<dbReference type="RefSeq" id="WP_002801911.1">
    <property type="nucleotide sequence ID" value="NZ_HE974173.1"/>
</dbReference>
<dbReference type="InterPro" id="IPR001322">
    <property type="entry name" value="Lamin_tail_dom"/>
</dbReference>
<dbReference type="SUPFAM" id="SSF74853">
    <property type="entry name" value="Lamin A/C globular tail domain"/>
    <property type="match status" value="1"/>
</dbReference>
<dbReference type="Proteomes" id="UP000004047">
    <property type="component" value="Unassembled WGS sequence"/>
</dbReference>
<evidence type="ECO:0000313" key="4">
    <source>
        <dbReference type="Proteomes" id="UP000004047"/>
    </source>
</evidence>
<feature type="domain" description="LTD" evidence="2">
    <location>
        <begin position="377"/>
        <end position="513"/>
    </location>
</feature>
<dbReference type="EMBL" id="CAIQ01000086">
    <property type="protein sequence ID" value="CCI35609.1"/>
    <property type="molecule type" value="Genomic_DNA"/>
</dbReference>
<feature type="region of interest" description="Disordered" evidence="1">
    <location>
        <begin position="367"/>
        <end position="388"/>
    </location>
</feature>
<dbReference type="InterPro" id="IPR036415">
    <property type="entry name" value="Lamin_tail_dom_sf"/>
</dbReference>
<dbReference type="InterPro" id="IPR029062">
    <property type="entry name" value="Class_I_gatase-like"/>
</dbReference>
<evidence type="ECO:0000259" key="2">
    <source>
        <dbReference type="PROSITE" id="PS51841"/>
    </source>
</evidence>
<dbReference type="AlphaFoldDB" id="I4IMT5"/>
<sequence>MTKSTITGGNELKTRGVSDSRSNFYLVDLNVPISGKGVLNSWEIWADKVTPVQLVIYRKTANAWSVVGKSDLKTPALGLNQFALTTAIAVQPNDFAGVYYPQTGSVSFNRKTEQEAWDLGNLSGSVLFTSTGAAETAFSGSSNRVYSLKVHGIDDAPVFVPIEKPANGRIIVHNDEWALSDAGFQSVSDTATFALNVATYFVGTTQGKFHVLSNNFGLVGATLERTMTGAGHTWTKGMNIAINAVALAQYDAIFVGGDPVDNQVLIDYVKNGGKVYLCAGTGHGGSQAEAGQWNTFLTAFGLKFDGVYNKISGSLAVTSPSHPLFSNVKTLYQNNGNSISLLPNATANIVMTGSNQGLIATADYIKPNAPARSEPTPSPATSEPPKPKTIETEEFSITAEDDVFMSNLVYKGLVKKTQSDEYVELSNRGNHPVNISGWKITSVGSARQQFTFPANTVLASGKTFRVYTNEVHSETGGFSFASKTAIWNDAGDELNLYDAMGKKISTLAYGIARTKKS</sequence>